<dbReference type="HOGENOM" id="CLU_895391_0_0_1"/>
<evidence type="ECO:0000313" key="2">
    <source>
        <dbReference type="EnsemblPlants" id="ORGLA11G0200200.1"/>
    </source>
</evidence>
<sequence length="311" mass="33415">MCVAARHLGGDIFVSRASRQTSTTSPSPARPRTAEAPPPPLEPEEVVWEAGRATASRVVLLVVDVAYHVEVLDGEEHLGCVEAGGGEREAAGWHAVDEGVEVAAGAELHDDAGEGVTPDVAAADASHKLEVPQPERRRGGRRRRADGRPCDIPRPAQSCKAATEQPLPSRRVGAWRVGDRESEDAVAVAHVASPLLVPQPQLGHPPPPPLLQEPRLVAPTRDAGHPCRRTRRRPPHRFTDGVGISGSPQRGLQWPWNLRTHRSATAPPRPEGSDDAADVASKRAPPPLAATKKRMSSRSLPRSSRREEGRN</sequence>
<feature type="compositionally biased region" description="Basic and acidic residues" evidence="1">
    <location>
        <begin position="125"/>
        <end position="137"/>
    </location>
</feature>
<feature type="region of interest" description="Disordered" evidence="1">
    <location>
        <begin position="14"/>
        <end position="42"/>
    </location>
</feature>
<dbReference type="EnsemblPlants" id="ORGLA11G0200200.1">
    <property type="protein sequence ID" value="ORGLA11G0200200.1"/>
    <property type="gene ID" value="ORGLA11G0200200"/>
</dbReference>
<dbReference type="eggNOG" id="ENOG502R5VE">
    <property type="taxonomic scope" value="Eukaryota"/>
</dbReference>
<reference evidence="3" key="2">
    <citation type="submission" date="2018-04" db="EMBL/GenBank/DDBJ databases">
        <title>OglaRS2 (Oryza glaberrima Reference Sequence Version 2).</title>
        <authorList>
            <person name="Zhang J."/>
            <person name="Kudrna D."/>
            <person name="Lee S."/>
            <person name="Talag J."/>
            <person name="Rajasekar S."/>
            <person name="Wing R.A."/>
        </authorList>
    </citation>
    <scope>NUCLEOTIDE SEQUENCE [LARGE SCALE GENOMIC DNA]</scope>
    <source>
        <strain evidence="3">cv. IRGC 96717</strain>
    </source>
</reference>
<dbReference type="Proteomes" id="UP000007306">
    <property type="component" value="Unassembled WGS sequence"/>
</dbReference>
<name>I1R2L0_ORYGL</name>
<proteinExistence type="predicted"/>
<keyword evidence="3" id="KW-1185">Reference proteome</keyword>
<feature type="region of interest" description="Disordered" evidence="1">
    <location>
        <begin position="123"/>
        <end position="171"/>
    </location>
</feature>
<organism evidence="2 3">
    <name type="scientific">Oryza glaberrima</name>
    <name type="common">African rice</name>
    <dbReference type="NCBI Taxonomy" id="4538"/>
    <lineage>
        <taxon>Eukaryota</taxon>
        <taxon>Viridiplantae</taxon>
        <taxon>Streptophyta</taxon>
        <taxon>Embryophyta</taxon>
        <taxon>Tracheophyta</taxon>
        <taxon>Spermatophyta</taxon>
        <taxon>Magnoliopsida</taxon>
        <taxon>Liliopsida</taxon>
        <taxon>Poales</taxon>
        <taxon>Poaceae</taxon>
        <taxon>BOP clade</taxon>
        <taxon>Oryzoideae</taxon>
        <taxon>Oryzeae</taxon>
        <taxon>Oryzinae</taxon>
        <taxon>Oryza</taxon>
    </lineage>
</organism>
<evidence type="ECO:0000313" key="3">
    <source>
        <dbReference type="Proteomes" id="UP000007306"/>
    </source>
</evidence>
<dbReference type="AlphaFoldDB" id="I1R2L0"/>
<protein>
    <submittedName>
        <fullName evidence="2">Uncharacterized protein</fullName>
    </submittedName>
</protein>
<feature type="compositionally biased region" description="Basic residues" evidence="1">
    <location>
        <begin position="226"/>
        <end position="236"/>
    </location>
</feature>
<feature type="region of interest" description="Disordered" evidence="1">
    <location>
        <begin position="197"/>
        <end position="311"/>
    </location>
</feature>
<reference evidence="2" key="1">
    <citation type="submission" date="2015-06" db="UniProtKB">
        <authorList>
            <consortium name="EnsemblPlants"/>
        </authorList>
    </citation>
    <scope>IDENTIFICATION</scope>
</reference>
<evidence type="ECO:0000256" key="1">
    <source>
        <dbReference type="SAM" id="MobiDB-lite"/>
    </source>
</evidence>
<accession>I1R2L0</accession>
<dbReference type="Gramene" id="ORGLA11G0200200.1">
    <property type="protein sequence ID" value="ORGLA11G0200200.1"/>
    <property type="gene ID" value="ORGLA11G0200200"/>
</dbReference>
<feature type="compositionally biased region" description="Low complexity" evidence="1">
    <location>
        <begin position="25"/>
        <end position="35"/>
    </location>
</feature>